<comment type="subcellular location">
    <subcellularLocation>
        <location evidence="1">Membrane</location>
    </subcellularLocation>
</comment>
<dbReference type="Gene3D" id="1.20.1560.10">
    <property type="entry name" value="ABC transporter type 1, transmembrane domain"/>
    <property type="match status" value="2"/>
</dbReference>
<dbReference type="PANTHER" id="PTHR24223:SF399">
    <property type="entry name" value="ABC TRANSPORTER ATNG"/>
    <property type="match status" value="1"/>
</dbReference>
<dbReference type="Pfam" id="PF00664">
    <property type="entry name" value="ABC_membrane"/>
    <property type="match status" value="1"/>
</dbReference>
<dbReference type="InterPro" id="IPR050173">
    <property type="entry name" value="ABC_transporter_C-like"/>
</dbReference>
<dbReference type="STRING" id="1531966.A0A0A1TMD6"/>
<dbReference type="GO" id="GO:0005524">
    <property type="term" value="F:ATP binding"/>
    <property type="evidence" value="ECO:0007669"/>
    <property type="project" value="UniProtKB-KW"/>
</dbReference>
<keyword evidence="5" id="KW-0067">ATP-binding</keyword>
<dbReference type="EMBL" id="CDHN01000004">
    <property type="protein sequence ID" value="CEJ92325.1"/>
    <property type="molecule type" value="Genomic_DNA"/>
</dbReference>
<evidence type="ECO:0000256" key="3">
    <source>
        <dbReference type="ARBA" id="ARBA00022692"/>
    </source>
</evidence>
<evidence type="ECO:0000256" key="9">
    <source>
        <dbReference type="SAM" id="Phobius"/>
    </source>
</evidence>
<evidence type="ECO:0000256" key="6">
    <source>
        <dbReference type="ARBA" id="ARBA00022989"/>
    </source>
</evidence>
<dbReference type="OrthoDB" id="4865934at2759"/>
<evidence type="ECO:0000313" key="12">
    <source>
        <dbReference type="EMBL" id="CEJ92325.1"/>
    </source>
</evidence>
<dbReference type="InterPro" id="IPR027417">
    <property type="entry name" value="P-loop_NTPase"/>
</dbReference>
<protein>
    <recommendedName>
        <fullName evidence="14">ABC transporter</fullName>
    </recommendedName>
</protein>
<feature type="transmembrane region" description="Helical" evidence="9">
    <location>
        <begin position="466"/>
        <end position="486"/>
    </location>
</feature>
<feature type="transmembrane region" description="Helical" evidence="9">
    <location>
        <begin position="15"/>
        <end position="32"/>
    </location>
</feature>
<organism evidence="12 13">
    <name type="scientific">[Torrubiella] hemipterigena</name>
    <dbReference type="NCBI Taxonomy" id="1531966"/>
    <lineage>
        <taxon>Eukaryota</taxon>
        <taxon>Fungi</taxon>
        <taxon>Dikarya</taxon>
        <taxon>Ascomycota</taxon>
        <taxon>Pezizomycotina</taxon>
        <taxon>Sordariomycetes</taxon>
        <taxon>Hypocreomycetidae</taxon>
        <taxon>Hypocreales</taxon>
        <taxon>Clavicipitaceae</taxon>
        <taxon>Clavicipitaceae incertae sedis</taxon>
        <taxon>'Torrubiella' clade</taxon>
    </lineage>
</organism>
<dbReference type="InterPro" id="IPR003439">
    <property type="entry name" value="ABC_transporter-like_ATP-bd"/>
</dbReference>
<evidence type="ECO:0000259" key="11">
    <source>
        <dbReference type="PROSITE" id="PS50929"/>
    </source>
</evidence>
<feature type="compositionally biased region" description="Polar residues" evidence="8">
    <location>
        <begin position="1490"/>
        <end position="1510"/>
    </location>
</feature>
<feature type="transmembrane region" description="Helical" evidence="9">
    <location>
        <begin position="955"/>
        <end position="974"/>
    </location>
</feature>
<feature type="transmembrane region" description="Helical" evidence="9">
    <location>
        <begin position="840"/>
        <end position="865"/>
    </location>
</feature>
<name>A0A0A1TMD6_9HYPO</name>
<dbReference type="PROSITE" id="PS50893">
    <property type="entry name" value="ABC_TRANSPORTER_2"/>
    <property type="match status" value="2"/>
</dbReference>
<evidence type="ECO:0008006" key="14">
    <source>
        <dbReference type="Google" id="ProtNLM"/>
    </source>
</evidence>
<evidence type="ECO:0000256" key="8">
    <source>
        <dbReference type="SAM" id="MobiDB-lite"/>
    </source>
</evidence>
<keyword evidence="2" id="KW-0813">Transport</keyword>
<dbReference type="HOGENOM" id="CLU_000604_27_5_1"/>
<dbReference type="Proteomes" id="UP000039046">
    <property type="component" value="Unassembled WGS sequence"/>
</dbReference>
<dbReference type="GO" id="GO:0140359">
    <property type="term" value="F:ABC-type transporter activity"/>
    <property type="evidence" value="ECO:0007669"/>
    <property type="project" value="InterPro"/>
</dbReference>
<dbReference type="InterPro" id="IPR036640">
    <property type="entry name" value="ABC1_TM_sf"/>
</dbReference>
<keyword evidence="13" id="KW-1185">Reference proteome</keyword>
<reference evidence="12 13" key="1">
    <citation type="journal article" date="2015" name="Genome Announc.">
        <title>Draft Genome Sequence and Gene Annotation of the Entomopathogenic Fungus Verticillium hemipterigenum.</title>
        <authorList>
            <person name="Horn F."/>
            <person name="Habel A."/>
            <person name="Scharf D.H."/>
            <person name="Dworschak J."/>
            <person name="Brakhage A.A."/>
            <person name="Guthke R."/>
            <person name="Hertweck C."/>
            <person name="Linde J."/>
        </authorList>
    </citation>
    <scope>NUCLEOTIDE SEQUENCE [LARGE SCALE GENOMIC DNA]</scope>
</reference>
<evidence type="ECO:0000259" key="10">
    <source>
        <dbReference type="PROSITE" id="PS50893"/>
    </source>
</evidence>
<dbReference type="PANTHER" id="PTHR24223">
    <property type="entry name" value="ATP-BINDING CASSETTE SUB-FAMILY C"/>
    <property type="match status" value="1"/>
</dbReference>
<feature type="domain" description="ABC transporter" evidence="10">
    <location>
        <begin position="564"/>
        <end position="802"/>
    </location>
</feature>
<keyword evidence="4" id="KW-0547">Nucleotide-binding</keyword>
<dbReference type="InterPro" id="IPR003593">
    <property type="entry name" value="AAA+_ATPase"/>
</dbReference>
<feature type="transmembrane region" description="Helical" evidence="9">
    <location>
        <begin position="44"/>
        <end position="65"/>
    </location>
</feature>
<dbReference type="GO" id="GO:0016020">
    <property type="term" value="C:membrane"/>
    <property type="evidence" value="ECO:0007669"/>
    <property type="project" value="UniProtKB-SubCell"/>
</dbReference>
<feature type="compositionally biased region" description="Polar residues" evidence="8">
    <location>
        <begin position="1459"/>
        <end position="1480"/>
    </location>
</feature>
<dbReference type="SMART" id="SM00382">
    <property type="entry name" value="AAA"/>
    <property type="match status" value="2"/>
</dbReference>
<feature type="transmembrane region" description="Helical" evidence="9">
    <location>
        <begin position="1070"/>
        <end position="1086"/>
    </location>
</feature>
<evidence type="ECO:0000256" key="7">
    <source>
        <dbReference type="ARBA" id="ARBA00023136"/>
    </source>
</evidence>
<dbReference type="PROSITE" id="PS50929">
    <property type="entry name" value="ABC_TM1F"/>
    <property type="match status" value="1"/>
</dbReference>
<gene>
    <name evidence="12" type="ORF">VHEMI07985</name>
</gene>
<feature type="transmembrane region" description="Helical" evidence="9">
    <location>
        <begin position="885"/>
        <end position="906"/>
    </location>
</feature>
<dbReference type="Pfam" id="PF00005">
    <property type="entry name" value="ABC_tran"/>
    <property type="match status" value="2"/>
</dbReference>
<accession>A0A0A1TMD6</accession>
<keyword evidence="7 9" id="KW-0472">Membrane</keyword>
<evidence type="ECO:0000256" key="1">
    <source>
        <dbReference type="ARBA" id="ARBA00004370"/>
    </source>
</evidence>
<keyword evidence="3 9" id="KW-0812">Transmembrane</keyword>
<dbReference type="SUPFAM" id="SSF90123">
    <property type="entry name" value="ABC transporter transmembrane region"/>
    <property type="match status" value="2"/>
</dbReference>
<evidence type="ECO:0000256" key="5">
    <source>
        <dbReference type="ARBA" id="ARBA00022840"/>
    </source>
</evidence>
<evidence type="ECO:0000256" key="4">
    <source>
        <dbReference type="ARBA" id="ARBA00022741"/>
    </source>
</evidence>
<sequence length="1659" mass="184252">MEVVPTLTLPAGGDLSLLPPAFLVAVAPYCVYKHTQRRVFSPGILGLQLLGKLAIACILVALQFQRRFATLAFEADTLPQSIALSESVVLAILIYFSHRHSPSPSLLLSLYLPLDVCLRARLLWLSAPDVPHHLAPLVLRVCLIVLHEQPKWSQIPELSRGHLQQHETFGFWNKALFVWVVPLPLQARVGDLTVDMLMNPSKESSSFALNQQFQRAWAKDGQRPHALLKIFIKTHWSLFIRGGFATLLGSTLKPSFALLIEHFTRMLESRHGTSQLSDHTSAELGQLALQTFFILFGLMVVRAYAAFADAEIKSRLSGMITLATFSKLLSLSDQSLSNFADFSLLRNDLATIQNSVRDIQDGITGVLSATVCAYLLWPCIGLNIIALIVVYLASVLFCAFVGEQMAASRRQWGRDSKVRAEESTKLVQSIKYAKMTGIINLTAMVLFRLQQTEAASRRIFMKHNTLRFMLVVSAHATTPIFAFGNGLFKSRMLGDIPILLKSVVLSFWFAEDLKLVLQIPEIWSTAVSSFSTVEDLLRTTAHQSNVTVAPPLQQHQLNRSSVAVEFKNVSLAPAADRAVVLSNISASIPRGTICVLTGKSGSGKTLFARAVIGRAHKTQGAITVEDSSIAYCGQDEWLLNESVRHNIIGDNAFDDTWYTSVVTACVLTEDIECLENRDDFVVSSLGANIEPSFRQRLALARAVYSRAPLLILDDILSGQNPTVARLIVAQLLSSNGLLRKGTTVLITALFPEPFSHVCHQILHINDHRYIRRLALHDASLQRRQRRQQNSDNADQDQSRNTHLVALEENAPESIVSQLQGLSTVNPNYQRISYSVYIRRLGPLTFAAWLFVLFFATLLEGIPFIYLRFWLDPTTTTNFPFWRCVAFTICSGPAFAASGYLFHLILAPKAAATLHDRLLETITGSTLTALNPANLKLATTLLNDGINTASRELPTAVFQTGYSFMTTLAIILIMGSIHSSALLMAATITFSLFCIRSLYCYTAQKLKDLHRRTTDSLCSQFAETVTGVPYLCCLRGQRQHLQRVRKAIKNTQIVSYNIDSLEAWMKMMTDLTMTILVTAFIYILGHADVHPHLVGLVLSLFIYSIQHLSTAIKHWHGLDMAMLDVQQIEEFITNTPQMVAEQQKPALPDRWPSQGLVEFEDVSIAYNTAGNSPVITNATFKLEGVQKAAIYGPRQSGKTTLILSMILLLPYEGSIKIDGVEARDIPRDKFKQIFTIIPESPVTFQSASIRQNLLTDEIIDPTRADAPLNPDGIRFLFDDDMDERLTLITKVLHGVGLSDIVRDSGGVDAKFSNLVLSPTQRQKFSLAQGLAKHYATRTKMAIIDSATSHVNTEGLERMNSLIDEILGVDPDCMVITLASHSDAIDGSEYVARIAGGRVTKFFVESMLRKTVSSSKNRVSKRVSKSRAIPSDEELASEVARRSGQGMRDRGRRPRSPSPATLLSSHSQLTSDAGAGPSTSQALPPRRMSPLSFRSPSTSASGTHLASRSPGSGRNLRPTPASHSPVSQRPEPARRRRVRTIRPPPVVRPRSPSISDDSDDDTLPEIPGWMVDFADDSISELRRHELYTRIFEYGSARMERLLLRHALRDNAILQHFHELHHSDEPHILQQQVRDIQTVTGFYHKLQSALVVARYARQQGRC</sequence>
<dbReference type="SUPFAM" id="SSF52540">
    <property type="entry name" value="P-loop containing nucleoside triphosphate hydrolases"/>
    <property type="match status" value="2"/>
</dbReference>
<dbReference type="InterPro" id="IPR011527">
    <property type="entry name" value="ABC1_TM_dom"/>
</dbReference>
<evidence type="ECO:0000256" key="2">
    <source>
        <dbReference type="ARBA" id="ARBA00022448"/>
    </source>
</evidence>
<evidence type="ECO:0000313" key="13">
    <source>
        <dbReference type="Proteomes" id="UP000039046"/>
    </source>
</evidence>
<feature type="domain" description="ABC transporter" evidence="10">
    <location>
        <begin position="1156"/>
        <end position="1419"/>
    </location>
</feature>
<keyword evidence="6 9" id="KW-1133">Transmembrane helix</keyword>
<dbReference type="GO" id="GO:0016887">
    <property type="term" value="F:ATP hydrolysis activity"/>
    <property type="evidence" value="ECO:0007669"/>
    <property type="project" value="InterPro"/>
</dbReference>
<feature type="domain" description="ABC transmembrane type-1" evidence="11">
    <location>
        <begin position="849"/>
        <end position="1119"/>
    </location>
</feature>
<proteinExistence type="predicted"/>
<feature type="transmembrane region" description="Helical" evidence="9">
    <location>
        <begin position="383"/>
        <end position="402"/>
    </location>
</feature>
<dbReference type="Gene3D" id="3.40.50.300">
    <property type="entry name" value="P-loop containing nucleotide triphosphate hydrolases"/>
    <property type="match status" value="2"/>
</dbReference>
<feature type="region of interest" description="Disordered" evidence="8">
    <location>
        <begin position="1412"/>
        <end position="1560"/>
    </location>
</feature>